<dbReference type="RefSeq" id="WP_356499240.1">
    <property type="nucleotide sequence ID" value="NZ_JBEXEF010000105.1"/>
</dbReference>
<dbReference type="InterPro" id="IPR012349">
    <property type="entry name" value="Split_barrel_FMN-bd"/>
</dbReference>
<name>A0ABV2UJL1_9ACTN</name>
<evidence type="ECO:0000313" key="2">
    <source>
        <dbReference type="Proteomes" id="UP001550044"/>
    </source>
</evidence>
<sequence>MTWAFLVSGYGSQGREVGDDNSAGEGQVARDGDDLLLSSAAGRRKVSTVERDARVGLTVYDRADPLRYLEAHGTATVTEDLGQQSRSFPALLVSSPCSTAVCPRRCCCAGRVRRPVRSGGW</sequence>
<dbReference type="Gene3D" id="2.30.110.10">
    <property type="entry name" value="Electron Transport, Fmn-binding Protein, Chain A"/>
    <property type="match status" value="1"/>
</dbReference>
<keyword evidence="2" id="KW-1185">Reference proteome</keyword>
<protein>
    <submittedName>
        <fullName evidence="1">Pyridoxamine 5'-phosphate oxidase family protein</fullName>
    </submittedName>
</protein>
<organism evidence="1 2">
    <name type="scientific">Streptomyces sp. 900116325</name>
    <dbReference type="NCBI Taxonomy" id="3154295"/>
    <lineage>
        <taxon>Bacteria</taxon>
        <taxon>Bacillati</taxon>
        <taxon>Actinomycetota</taxon>
        <taxon>Actinomycetes</taxon>
        <taxon>Kitasatosporales</taxon>
        <taxon>Streptomycetaceae</taxon>
        <taxon>Streptomyces</taxon>
    </lineage>
</organism>
<accession>A0ABV2UJL1</accession>
<comment type="caution">
    <text evidence="1">The sequence shown here is derived from an EMBL/GenBank/DDBJ whole genome shotgun (WGS) entry which is preliminary data.</text>
</comment>
<dbReference type="SUPFAM" id="SSF50475">
    <property type="entry name" value="FMN-binding split barrel"/>
    <property type="match status" value="1"/>
</dbReference>
<reference evidence="1 2" key="1">
    <citation type="submission" date="2024-06" db="EMBL/GenBank/DDBJ databases">
        <title>The Natural Products Discovery Center: Release of the First 8490 Sequenced Strains for Exploring Actinobacteria Biosynthetic Diversity.</title>
        <authorList>
            <person name="Kalkreuter E."/>
            <person name="Kautsar S.A."/>
            <person name="Yang D."/>
            <person name="Bader C.D."/>
            <person name="Teijaro C.N."/>
            <person name="Fluegel L."/>
            <person name="Davis C.M."/>
            <person name="Simpson J.R."/>
            <person name="Lauterbach L."/>
            <person name="Steele A.D."/>
            <person name="Gui C."/>
            <person name="Meng S."/>
            <person name="Li G."/>
            <person name="Viehrig K."/>
            <person name="Ye F."/>
            <person name="Su P."/>
            <person name="Kiefer A.F."/>
            <person name="Nichols A."/>
            <person name="Cepeda A.J."/>
            <person name="Yan W."/>
            <person name="Fan B."/>
            <person name="Jiang Y."/>
            <person name="Adhikari A."/>
            <person name="Zheng C.-J."/>
            <person name="Schuster L."/>
            <person name="Cowan T.M."/>
            <person name="Smanski M.J."/>
            <person name="Chevrette M.G."/>
            <person name="De Carvalho L.P.S."/>
            <person name="Shen B."/>
        </authorList>
    </citation>
    <scope>NUCLEOTIDE SEQUENCE [LARGE SCALE GENOMIC DNA]</scope>
    <source>
        <strain evidence="1 2">NPDC005137</strain>
    </source>
</reference>
<gene>
    <name evidence="1" type="ORF">ABZV61_35890</name>
</gene>
<evidence type="ECO:0000313" key="1">
    <source>
        <dbReference type="EMBL" id="MET8438040.1"/>
    </source>
</evidence>
<dbReference type="EMBL" id="JBEXIP010000049">
    <property type="protein sequence ID" value="MET8438040.1"/>
    <property type="molecule type" value="Genomic_DNA"/>
</dbReference>
<dbReference type="Proteomes" id="UP001550044">
    <property type="component" value="Unassembled WGS sequence"/>
</dbReference>
<proteinExistence type="predicted"/>